<reference evidence="1 2" key="1">
    <citation type="submission" date="2014-01" db="EMBL/GenBank/DDBJ databases">
        <title>Full genme sequencing of cellulolytic bacterium Gynuella sunshinyii YC6258T gen. nov., sp. nov.</title>
        <authorList>
            <person name="Khan H."/>
            <person name="Chung E.J."/>
            <person name="Chung Y.R."/>
        </authorList>
    </citation>
    <scope>NUCLEOTIDE SEQUENCE [LARGE SCALE GENOMIC DNA]</scope>
    <source>
        <strain evidence="1 2">YC6258</strain>
    </source>
</reference>
<gene>
    <name evidence="1" type="ORF">YC6258_03626</name>
</gene>
<accession>A0A0C5VLR1</accession>
<sequence>MLTEWMNVFCEFFDRNASQIGQVMYAEGCREGWLQGEMFRQSEDKDFMVNSYKIGSSGKALDLHGFRPRSSSSPQAMVGEIKIIATSFPNKNIAGRSNISEFINSDKTIVTQSHLDSVNPEEGSLLKDVVRLKGISDQNIEKYMILVIPEYESDKVNVNLKKALFGVEISSIHVKREYPDDHFSVRIWKI</sequence>
<keyword evidence="2" id="KW-1185">Reference proteome</keyword>
<proteinExistence type="predicted"/>
<dbReference type="RefSeq" id="WP_044617889.1">
    <property type="nucleotide sequence ID" value="NZ_CP007142.1"/>
</dbReference>
<dbReference type="HOGENOM" id="CLU_1426469_0_0_6"/>
<name>A0A0C5VLR1_9GAMM</name>
<evidence type="ECO:0000313" key="2">
    <source>
        <dbReference type="Proteomes" id="UP000032266"/>
    </source>
</evidence>
<evidence type="ECO:0000313" key="1">
    <source>
        <dbReference type="EMBL" id="AJQ95662.1"/>
    </source>
</evidence>
<dbReference type="OrthoDB" id="6107001at2"/>
<organism evidence="1 2">
    <name type="scientific">Gynuella sunshinyii YC6258</name>
    <dbReference type="NCBI Taxonomy" id="1445510"/>
    <lineage>
        <taxon>Bacteria</taxon>
        <taxon>Pseudomonadati</taxon>
        <taxon>Pseudomonadota</taxon>
        <taxon>Gammaproteobacteria</taxon>
        <taxon>Oceanospirillales</taxon>
        <taxon>Saccharospirillaceae</taxon>
        <taxon>Gynuella</taxon>
    </lineage>
</organism>
<protein>
    <submittedName>
        <fullName evidence="1">Uncharacterized protein</fullName>
    </submittedName>
</protein>
<dbReference type="EMBL" id="CP007142">
    <property type="protein sequence ID" value="AJQ95662.1"/>
    <property type="molecule type" value="Genomic_DNA"/>
</dbReference>
<dbReference type="KEGG" id="gsn:YC6258_03626"/>
<dbReference type="AlphaFoldDB" id="A0A0C5VLR1"/>
<dbReference type="Proteomes" id="UP000032266">
    <property type="component" value="Chromosome"/>
</dbReference>